<organism evidence="2 3">
    <name type="scientific">Paenibacillus rhizovicinus</name>
    <dbReference type="NCBI Taxonomy" id="2704463"/>
    <lineage>
        <taxon>Bacteria</taxon>
        <taxon>Bacillati</taxon>
        <taxon>Bacillota</taxon>
        <taxon>Bacilli</taxon>
        <taxon>Bacillales</taxon>
        <taxon>Paenibacillaceae</taxon>
        <taxon>Paenibacillus</taxon>
    </lineage>
</organism>
<feature type="region of interest" description="Disordered" evidence="1">
    <location>
        <begin position="139"/>
        <end position="165"/>
    </location>
</feature>
<evidence type="ECO:0000313" key="2">
    <source>
        <dbReference type="EMBL" id="QHW35563.1"/>
    </source>
</evidence>
<feature type="compositionally biased region" description="Polar residues" evidence="1">
    <location>
        <begin position="139"/>
        <end position="149"/>
    </location>
</feature>
<protein>
    <submittedName>
        <fullName evidence="2">OadG family protein</fullName>
    </submittedName>
</protein>
<sequence>MITVIIVLCLLVLITILLAKLLSSYSYTSKPKKTAYAEQQDAPRIYRKTFDIKTQYSSFSNRSSSSSTNTVAPRENKQNQNSRHSSDTGTATGSTNESFPLNVVLGAAVVSSITTENCHKNDDNPSHTHNHHQYENGHQQNIDSINTPDLTGDGGSNSGSGNSDY</sequence>
<accession>A0A6C0PCF5</accession>
<keyword evidence="2" id="KW-0614">Plasmid</keyword>
<evidence type="ECO:0000313" key="3">
    <source>
        <dbReference type="Proteomes" id="UP000479114"/>
    </source>
</evidence>
<dbReference type="Proteomes" id="UP000479114">
    <property type="component" value="Plasmid unnamed1"/>
</dbReference>
<dbReference type="EMBL" id="CP048287">
    <property type="protein sequence ID" value="QHW35563.1"/>
    <property type="molecule type" value="Genomic_DNA"/>
</dbReference>
<keyword evidence="3" id="KW-1185">Reference proteome</keyword>
<gene>
    <name evidence="2" type="ORF">GZH47_32275</name>
</gene>
<dbReference type="RefSeq" id="WP_162645709.1">
    <property type="nucleotide sequence ID" value="NZ_CP048287.1"/>
</dbReference>
<geneLocation type="plasmid" evidence="2 3">
    <name>unnamed1</name>
</geneLocation>
<feature type="region of interest" description="Disordered" evidence="1">
    <location>
        <begin position="57"/>
        <end position="98"/>
    </location>
</feature>
<feature type="compositionally biased region" description="Polar residues" evidence="1">
    <location>
        <begin position="78"/>
        <end position="98"/>
    </location>
</feature>
<dbReference type="AlphaFoldDB" id="A0A6C0PCF5"/>
<evidence type="ECO:0000256" key="1">
    <source>
        <dbReference type="SAM" id="MobiDB-lite"/>
    </source>
</evidence>
<reference evidence="2 3" key="1">
    <citation type="submission" date="2020-02" db="EMBL/GenBank/DDBJ databases">
        <title>Paenibacillus sp. nov., isolated from rhizosphere soil of tomato.</title>
        <authorList>
            <person name="Weon H.-Y."/>
            <person name="Lee S.A."/>
        </authorList>
    </citation>
    <scope>NUCLEOTIDE SEQUENCE [LARGE SCALE GENOMIC DNA]</scope>
    <source>
        <strain evidence="2 3">14171R-81</strain>
        <plasmid evidence="2 3">unnamed1</plasmid>
    </source>
</reference>
<dbReference type="KEGG" id="prz:GZH47_32275"/>
<name>A0A6C0PCF5_9BACL</name>
<proteinExistence type="predicted"/>
<feature type="compositionally biased region" description="Low complexity" evidence="1">
    <location>
        <begin position="57"/>
        <end position="67"/>
    </location>
</feature>